<accession>A0A151IK97</accession>
<keyword evidence="3" id="KW-1185">Reference proteome</keyword>
<keyword evidence="1" id="KW-0472">Membrane</keyword>
<dbReference type="EMBL" id="KQ977234">
    <property type="protein sequence ID" value="KYN04697.1"/>
    <property type="molecule type" value="Genomic_DNA"/>
</dbReference>
<protein>
    <submittedName>
        <fullName evidence="2">Uncharacterized protein</fullName>
    </submittedName>
</protein>
<proteinExistence type="predicted"/>
<gene>
    <name evidence="2" type="ORF">ALC62_04419</name>
</gene>
<dbReference type="Proteomes" id="UP000078542">
    <property type="component" value="Unassembled WGS sequence"/>
</dbReference>
<feature type="transmembrane region" description="Helical" evidence="1">
    <location>
        <begin position="6"/>
        <end position="29"/>
    </location>
</feature>
<evidence type="ECO:0000313" key="2">
    <source>
        <dbReference type="EMBL" id="KYN04697.1"/>
    </source>
</evidence>
<sequence length="228" mass="25936">SVYVKVWQTAFYLCFLLRYNGLNMIYYRLHCLYIKYISKQMQIIWGETTTFKDQSRRIISPDALVSDSRNAEQTQLFMGTLATRTNEGVLNELLKSYSAGKPSAVMQHGALLLYILLPDVDSTDLHKETNVVVTLADCESDQGYQFEKGCVPFVAQDEKFAMQEVCETRMPIRISFLSLSLSLSYSSPPPSLSLSLSLSPSLFRYSSWLFLILIYLTFPGQFYVGNSS</sequence>
<name>A0A151IK97_9HYME</name>
<evidence type="ECO:0000256" key="1">
    <source>
        <dbReference type="SAM" id="Phobius"/>
    </source>
</evidence>
<organism evidence="2 3">
    <name type="scientific">Cyphomyrmex costatus</name>
    <dbReference type="NCBI Taxonomy" id="456900"/>
    <lineage>
        <taxon>Eukaryota</taxon>
        <taxon>Metazoa</taxon>
        <taxon>Ecdysozoa</taxon>
        <taxon>Arthropoda</taxon>
        <taxon>Hexapoda</taxon>
        <taxon>Insecta</taxon>
        <taxon>Pterygota</taxon>
        <taxon>Neoptera</taxon>
        <taxon>Endopterygota</taxon>
        <taxon>Hymenoptera</taxon>
        <taxon>Apocrita</taxon>
        <taxon>Aculeata</taxon>
        <taxon>Formicoidea</taxon>
        <taxon>Formicidae</taxon>
        <taxon>Myrmicinae</taxon>
        <taxon>Cyphomyrmex</taxon>
    </lineage>
</organism>
<evidence type="ECO:0000313" key="3">
    <source>
        <dbReference type="Proteomes" id="UP000078542"/>
    </source>
</evidence>
<keyword evidence="1" id="KW-0812">Transmembrane</keyword>
<dbReference type="AlphaFoldDB" id="A0A151IK97"/>
<keyword evidence="1" id="KW-1133">Transmembrane helix</keyword>
<feature type="transmembrane region" description="Helical" evidence="1">
    <location>
        <begin position="207"/>
        <end position="224"/>
    </location>
</feature>
<reference evidence="2 3" key="1">
    <citation type="submission" date="2016-03" db="EMBL/GenBank/DDBJ databases">
        <title>Cyphomyrmex costatus WGS genome.</title>
        <authorList>
            <person name="Nygaard S."/>
            <person name="Hu H."/>
            <person name="Boomsma J."/>
            <person name="Zhang G."/>
        </authorList>
    </citation>
    <scope>NUCLEOTIDE SEQUENCE [LARGE SCALE GENOMIC DNA]</scope>
    <source>
        <strain evidence="2">MS0001</strain>
        <tissue evidence="2">Whole body</tissue>
    </source>
</reference>
<feature type="non-terminal residue" evidence="2">
    <location>
        <position position="1"/>
    </location>
</feature>